<proteinExistence type="predicted"/>
<reference evidence="2 3" key="1">
    <citation type="submission" date="2020-08" db="EMBL/GenBank/DDBJ databases">
        <title>Genome public.</title>
        <authorList>
            <person name="Liu C."/>
            <person name="Sun Q."/>
        </authorList>
    </citation>
    <scope>NUCLEOTIDE SEQUENCE [LARGE SCALE GENOMIC DNA]</scope>
    <source>
        <strain evidence="2 3">NSJ-37</strain>
    </source>
</reference>
<keyword evidence="1" id="KW-0812">Transmembrane</keyword>
<comment type="caution">
    <text evidence="2">The sequence shown here is derived from an EMBL/GenBank/DDBJ whole genome shotgun (WGS) entry which is preliminary data.</text>
</comment>
<keyword evidence="1" id="KW-0472">Membrane</keyword>
<protein>
    <submittedName>
        <fullName evidence="2">Uncharacterized protein</fullName>
    </submittedName>
</protein>
<accession>A0ABR7MZY5</accession>
<dbReference type="EMBL" id="JACRSX010000003">
    <property type="protein sequence ID" value="MBC8561942.1"/>
    <property type="molecule type" value="Genomic_DNA"/>
</dbReference>
<gene>
    <name evidence="2" type="ORF">H8704_04730</name>
</gene>
<feature type="transmembrane region" description="Helical" evidence="1">
    <location>
        <begin position="21"/>
        <end position="42"/>
    </location>
</feature>
<keyword evidence="3" id="KW-1185">Reference proteome</keyword>
<sequence length="176" mass="20244">MTEQKFQITVKDSVFQTKGAGLHMCLLFAVCFLFQFMVYIILDQVGIIPSKGEDIIPLLALVISVLVVCVFYYIRDRKTKGVMKAEIMFSQKKLEITINGRQYIRNISDITEVRKVMLINRIYTEKGKYQLKIKSRGKSSLIFESADQEYEQHLDFEETGLSALYDACKNIGIKCC</sequence>
<feature type="transmembrane region" description="Helical" evidence="1">
    <location>
        <begin position="54"/>
        <end position="74"/>
    </location>
</feature>
<evidence type="ECO:0000313" key="3">
    <source>
        <dbReference type="Proteomes" id="UP000606193"/>
    </source>
</evidence>
<evidence type="ECO:0000313" key="2">
    <source>
        <dbReference type="EMBL" id="MBC8561942.1"/>
    </source>
</evidence>
<organism evidence="2 3">
    <name type="scientific">Jutongia huaianensis</name>
    <dbReference type="NCBI Taxonomy" id="2763668"/>
    <lineage>
        <taxon>Bacteria</taxon>
        <taxon>Bacillati</taxon>
        <taxon>Bacillota</taxon>
        <taxon>Clostridia</taxon>
        <taxon>Lachnospirales</taxon>
        <taxon>Lachnospiraceae</taxon>
        <taxon>Jutongia</taxon>
    </lineage>
</organism>
<dbReference type="Proteomes" id="UP000606193">
    <property type="component" value="Unassembled WGS sequence"/>
</dbReference>
<evidence type="ECO:0000256" key="1">
    <source>
        <dbReference type="SAM" id="Phobius"/>
    </source>
</evidence>
<name>A0ABR7MZY5_9FIRM</name>
<keyword evidence="1" id="KW-1133">Transmembrane helix</keyword>
<dbReference type="RefSeq" id="WP_249297523.1">
    <property type="nucleotide sequence ID" value="NZ_JACRSX010000003.1"/>
</dbReference>